<feature type="signal peptide" evidence="4">
    <location>
        <begin position="1"/>
        <end position="23"/>
    </location>
</feature>
<reference evidence="6 7" key="1">
    <citation type="submission" date="2024-03" db="EMBL/GenBank/DDBJ databases">
        <title>Mouse gut bacterial collection (mGBC) of GemPharmatech.</title>
        <authorList>
            <person name="He Y."/>
            <person name="Dong L."/>
            <person name="Wu D."/>
            <person name="Gao X."/>
            <person name="Lin Z."/>
        </authorList>
    </citation>
    <scope>NUCLEOTIDE SEQUENCE [LARGE SCALE GENOMIC DNA]</scope>
    <source>
        <strain evidence="6 7">54-13</strain>
    </source>
</reference>
<evidence type="ECO:0000256" key="4">
    <source>
        <dbReference type="SAM" id="SignalP"/>
    </source>
</evidence>
<keyword evidence="7" id="KW-1185">Reference proteome</keyword>
<dbReference type="RefSeq" id="WP_121698488.1">
    <property type="nucleotide sequence ID" value="NZ_JBCLPP010000007.1"/>
</dbReference>
<dbReference type="Gene3D" id="3.20.20.300">
    <property type="entry name" value="Glycoside hydrolase, family 3, N-terminal domain"/>
    <property type="match status" value="1"/>
</dbReference>
<dbReference type="InterPro" id="IPR002772">
    <property type="entry name" value="Glyco_hydro_3_C"/>
</dbReference>
<dbReference type="EC" id="3.2.1.37" evidence="6"/>
<dbReference type="PRINTS" id="PR00133">
    <property type="entry name" value="GLHYDRLASE3"/>
</dbReference>
<dbReference type="Gene3D" id="2.60.40.10">
    <property type="entry name" value="Immunoglobulins"/>
    <property type="match status" value="1"/>
</dbReference>
<comment type="similarity">
    <text evidence="1">Belongs to the glycosyl hydrolase 3 family.</text>
</comment>
<dbReference type="PANTHER" id="PTHR42721:SF3">
    <property type="entry name" value="BETA-D-XYLOSIDASE 5-RELATED"/>
    <property type="match status" value="1"/>
</dbReference>
<dbReference type="InterPro" id="IPR011658">
    <property type="entry name" value="PA14_dom"/>
</dbReference>
<evidence type="ECO:0000313" key="7">
    <source>
        <dbReference type="Proteomes" id="UP001565200"/>
    </source>
</evidence>
<dbReference type="PROSITE" id="PS51820">
    <property type="entry name" value="PA14"/>
    <property type="match status" value="1"/>
</dbReference>
<dbReference type="InterPro" id="IPR036881">
    <property type="entry name" value="Glyco_hydro_3_C_sf"/>
</dbReference>
<dbReference type="InterPro" id="IPR013783">
    <property type="entry name" value="Ig-like_fold"/>
</dbReference>
<gene>
    <name evidence="6" type="primary">xyl3A</name>
    <name evidence="6" type="ORF">AAK873_03535</name>
</gene>
<dbReference type="InterPro" id="IPR017853">
    <property type="entry name" value="GH"/>
</dbReference>
<evidence type="ECO:0000256" key="2">
    <source>
        <dbReference type="ARBA" id="ARBA00022729"/>
    </source>
</evidence>
<dbReference type="PANTHER" id="PTHR42721">
    <property type="entry name" value="SUGAR HYDROLASE-RELATED"/>
    <property type="match status" value="1"/>
</dbReference>
<name>A0ABV4CUJ3_9BACT</name>
<dbReference type="Pfam" id="PF01915">
    <property type="entry name" value="Glyco_hydro_3_C"/>
    <property type="match status" value="1"/>
</dbReference>
<dbReference type="NCBIfam" id="NF041776">
    <property type="entry name" value="xylosidase_Xyl3A"/>
    <property type="match status" value="1"/>
</dbReference>
<sequence length="871" mass="96572">MFKYLVRPILFLGLAVAAQYATGQTEPYRNPDLSADERARDLLSRLTLDEKISMMTNHSPAIERLGIPEYNWWNEALHGVGRAGTATVFPQAIALAATFDDGAVAEVFDMVSDEARVKYNQSVRNNRRGQYRGLTYWTPNINIFRDPRWGRGQETYGEDPYLTSRMGLAVIRGLQGDGTGKYDKLHACAKHFAVHSGPEWNRHTYNATNIPVEDLWETYLPAFKAAVVDGHVKEVMCAYNRYEDEPCCSNKKLLKKILRDDWGYDDVVVSDCGALGDFFTREPYGHGTHKSKLETAADALLSGNDLECGDRAYPDIKSSIEAGLMNEADLDRSVFRLLRARFQLGNLFDDELTPWWSLSDSLVACDSHRAKALEMARKSIVMMTNRNNTLPLDRGIKKIAVLGPNANDSVMMWGNYNGFPKSSVTILDGIRSKFPETEVVYLKGCDYVDETVTLSEFDKMSADGRKGMKASFWNNRTLDGDPMRVTYFGEPLNLTNNGETAFAPDVPVVNFSARFEGRYVPAESGEVTFHVEGDDGFRLLIDGKPVIDEWGEGHKSDITYVLDAKKGRGYDIVLEYYQAYGSADLKFDLGERVPLDYKSVASQVADADAIIFVGGLSPHLEGEEMGVHLDGFRGGDRTAIELPAVQDRLLQALKATGRPVVFVMCSGSAVAMPWAAENCDAVLTAFYPGEAGGTAIADVLAGDCNPSGRLPVTFYASTSDLPDFEDYYMDNRTYRYFEGKPLFPFGHGLGYSEFSYGDATIKPLADGGEAVAVLNVPVTNAGQMDGDEIVQVYVRNLQDPYGPKKSLRAFRRVATRAGETVGVEFALPSAAFEFFDREEEVMKVKPGDYEILYGGTSDDALLKKLSFTLKK</sequence>
<dbReference type="SUPFAM" id="SSF52279">
    <property type="entry name" value="Beta-D-glucan exohydrolase, C-terminal domain"/>
    <property type="match status" value="1"/>
</dbReference>
<dbReference type="InterPro" id="IPR026891">
    <property type="entry name" value="Fn3-like"/>
</dbReference>
<protein>
    <submittedName>
        <fullName evidence="6">Xylan 1,4-beta-xylosidase</fullName>
        <ecNumber evidence="6">3.2.1.37</ecNumber>
    </submittedName>
</protein>
<dbReference type="Pfam" id="PF00933">
    <property type="entry name" value="Glyco_hydro_3"/>
    <property type="match status" value="1"/>
</dbReference>
<dbReference type="Pfam" id="PF14310">
    <property type="entry name" value="Fn3-like"/>
    <property type="match status" value="1"/>
</dbReference>
<dbReference type="SMART" id="SM00758">
    <property type="entry name" value="PA14"/>
    <property type="match status" value="1"/>
</dbReference>
<keyword evidence="2 4" id="KW-0732">Signal</keyword>
<dbReference type="InterPro" id="IPR054850">
    <property type="entry name" value="Xylosidase_Xyl3A"/>
</dbReference>
<feature type="domain" description="PA14" evidence="5">
    <location>
        <begin position="463"/>
        <end position="605"/>
    </location>
</feature>
<dbReference type="Proteomes" id="UP001565200">
    <property type="component" value="Unassembled WGS sequence"/>
</dbReference>
<feature type="chain" id="PRO_5046475813" evidence="4">
    <location>
        <begin position="24"/>
        <end position="871"/>
    </location>
</feature>
<comment type="caution">
    <text evidence="6">The sequence shown here is derived from an EMBL/GenBank/DDBJ whole genome shotgun (WGS) entry which is preliminary data.</text>
</comment>
<proteinExistence type="inferred from homology"/>
<dbReference type="EMBL" id="JBCLPP010000007">
    <property type="protein sequence ID" value="MEY8244692.1"/>
    <property type="molecule type" value="Genomic_DNA"/>
</dbReference>
<dbReference type="GO" id="GO:0009044">
    <property type="term" value="F:xylan 1,4-beta-xylosidase activity"/>
    <property type="evidence" value="ECO:0007669"/>
    <property type="project" value="UniProtKB-EC"/>
</dbReference>
<dbReference type="Gene3D" id="3.40.50.1700">
    <property type="entry name" value="Glycoside hydrolase family 3 C-terminal domain"/>
    <property type="match status" value="2"/>
</dbReference>
<evidence type="ECO:0000259" key="5">
    <source>
        <dbReference type="PROSITE" id="PS51820"/>
    </source>
</evidence>
<evidence type="ECO:0000256" key="3">
    <source>
        <dbReference type="ARBA" id="ARBA00022801"/>
    </source>
</evidence>
<dbReference type="Pfam" id="PF07691">
    <property type="entry name" value="PA14"/>
    <property type="match status" value="1"/>
</dbReference>
<dbReference type="InterPro" id="IPR037524">
    <property type="entry name" value="PA14/GLEYA"/>
</dbReference>
<dbReference type="InterPro" id="IPR044993">
    <property type="entry name" value="BXL"/>
</dbReference>
<accession>A0ABV4CUJ3</accession>
<organism evidence="6 7">
    <name type="scientific">Heminiphilus faecis</name>
    <dbReference type="NCBI Taxonomy" id="2601703"/>
    <lineage>
        <taxon>Bacteria</taxon>
        <taxon>Pseudomonadati</taxon>
        <taxon>Bacteroidota</taxon>
        <taxon>Bacteroidia</taxon>
        <taxon>Bacteroidales</taxon>
        <taxon>Muribaculaceae</taxon>
        <taxon>Heminiphilus</taxon>
    </lineage>
</organism>
<dbReference type="SMART" id="SM01217">
    <property type="entry name" value="Fn3_like"/>
    <property type="match status" value="1"/>
</dbReference>
<keyword evidence="3 6" id="KW-0378">Hydrolase</keyword>
<keyword evidence="6" id="KW-0326">Glycosidase</keyword>
<evidence type="ECO:0000256" key="1">
    <source>
        <dbReference type="ARBA" id="ARBA00005336"/>
    </source>
</evidence>
<dbReference type="InterPro" id="IPR001764">
    <property type="entry name" value="Glyco_hydro_3_N"/>
</dbReference>
<evidence type="ECO:0000313" key="6">
    <source>
        <dbReference type="EMBL" id="MEY8244692.1"/>
    </source>
</evidence>
<dbReference type="InterPro" id="IPR036962">
    <property type="entry name" value="Glyco_hydro_3_N_sf"/>
</dbReference>
<dbReference type="SUPFAM" id="SSF51445">
    <property type="entry name" value="(Trans)glycosidases"/>
    <property type="match status" value="1"/>
</dbReference>
<dbReference type="SUPFAM" id="SSF56988">
    <property type="entry name" value="Anthrax protective antigen"/>
    <property type="match status" value="1"/>
</dbReference>